<dbReference type="Gene3D" id="3.40.140.10">
    <property type="entry name" value="Cytidine Deaminase, domain 2"/>
    <property type="match status" value="1"/>
</dbReference>
<accession>A0AA96LM96</accession>
<dbReference type="InterPro" id="IPR037518">
    <property type="entry name" value="MPN"/>
</dbReference>
<dbReference type="EMBL" id="CP130319">
    <property type="protein sequence ID" value="WNR43181.1"/>
    <property type="molecule type" value="Genomic_DNA"/>
</dbReference>
<proteinExistence type="predicted"/>
<dbReference type="Proteomes" id="UP001304650">
    <property type="component" value="Chromosome"/>
</dbReference>
<evidence type="ECO:0000313" key="8">
    <source>
        <dbReference type="Proteomes" id="UP001304650"/>
    </source>
</evidence>
<feature type="domain" description="MPN" evidence="6">
    <location>
        <begin position="3"/>
        <end position="136"/>
    </location>
</feature>
<protein>
    <submittedName>
        <fullName evidence="7">M67 family metallopeptidase</fullName>
    </submittedName>
</protein>
<evidence type="ECO:0000256" key="5">
    <source>
        <dbReference type="ARBA" id="ARBA00023049"/>
    </source>
</evidence>
<keyword evidence="1" id="KW-0645">Protease</keyword>
<dbReference type="CDD" id="cd08070">
    <property type="entry name" value="MPN_like"/>
    <property type="match status" value="1"/>
</dbReference>
<evidence type="ECO:0000313" key="7">
    <source>
        <dbReference type="EMBL" id="WNR43181.1"/>
    </source>
</evidence>
<sequence>MNVYLSDMLYDAIVAYSTEALPAEACGIIVGVNHGDHLQASKFFPLSNLAGDPAREFTINPLELLPYLQNDKQPVIGLFHSHPSAAAIPSERDLQTLWHTIPSYWILSLLKPSQPELAVYQLKKTITTTYHKLPLVRGQ</sequence>
<dbReference type="InterPro" id="IPR028090">
    <property type="entry name" value="JAB_dom_prok"/>
</dbReference>
<dbReference type="GO" id="GO:0006508">
    <property type="term" value="P:proteolysis"/>
    <property type="evidence" value="ECO:0007669"/>
    <property type="project" value="UniProtKB-KW"/>
</dbReference>
<dbReference type="KEGG" id="proo:MJB10_18970"/>
<evidence type="ECO:0000259" key="6">
    <source>
        <dbReference type="PROSITE" id="PS50249"/>
    </source>
</evidence>
<dbReference type="SMART" id="SM00232">
    <property type="entry name" value="JAB_MPN"/>
    <property type="match status" value="1"/>
</dbReference>
<dbReference type="PANTHER" id="PTHR34858">
    <property type="entry name" value="CYSO-CYSTEINE PEPTIDASE"/>
    <property type="match status" value="1"/>
</dbReference>
<organism evidence="7 8">
    <name type="scientific">Paenibacillus roseopurpureus</name>
    <dbReference type="NCBI Taxonomy" id="2918901"/>
    <lineage>
        <taxon>Bacteria</taxon>
        <taxon>Bacillati</taxon>
        <taxon>Bacillota</taxon>
        <taxon>Bacilli</taxon>
        <taxon>Bacillales</taxon>
        <taxon>Paenibacillaceae</taxon>
        <taxon>Paenibacillus</taxon>
    </lineage>
</organism>
<evidence type="ECO:0000256" key="1">
    <source>
        <dbReference type="ARBA" id="ARBA00022670"/>
    </source>
</evidence>
<dbReference type="RefSeq" id="WP_314797214.1">
    <property type="nucleotide sequence ID" value="NZ_CP130319.1"/>
</dbReference>
<name>A0AA96LM96_9BACL</name>
<dbReference type="InterPro" id="IPR000555">
    <property type="entry name" value="JAMM/MPN+_dom"/>
</dbReference>
<dbReference type="AlphaFoldDB" id="A0AA96LM96"/>
<dbReference type="SUPFAM" id="SSF102712">
    <property type="entry name" value="JAB1/MPN domain"/>
    <property type="match status" value="1"/>
</dbReference>
<keyword evidence="8" id="KW-1185">Reference proteome</keyword>
<dbReference type="Pfam" id="PF14464">
    <property type="entry name" value="Prok-JAB"/>
    <property type="match status" value="1"/>
</dbReference>
<evidence type="ECO:0000256" key="3">
    <source>
        <dbReference type="ARBA" id="ARBA00022801"/>
    </source>
</evidence>
<reference evidence="7" key="1">
    <citation type="submission" date="2022-02" db="EMBL/GenBank/DDBJ databases">
        <title>Paenibacillus sp. MBLB1832 Whole Genome Shotgun Sequencing.</title>
        <authorList>
            <person name="Hwang C.Y."/>
            <person name="Cho E.-S."/>
            <person name="Seo M.-J."/>
        </authorList>
    </citation>
    <scope>NUCLEOTIDE SEQUENCE</scope>
    <source>
        <strain evidence="7">MBLB1832</strain>
    </source>
</reference>
<dbReference type="PROSITE" id="PS50249">
    <property type="entry name" value="MPN"/>
    <property type="match status" value="1"/>
</dbReference>
<dbReference type="GO" id="GO:0008235">
    <property type="term" value="F:metalloexopeptidase activity"/>
    <property type="evidence" value="ECO:0007669"/>
    <property type="project" value="TreeGrafter"/>
</dbReference>
<dbReference type="GO" id="GO:0008270">
    <property type="term" value="F:zinc ion binding"/>
    <property type="evidence" value="ECO:0007669"/>
    <property type="project" value="TreeGrafter"/>
</dbReference>
<keyword evidence="3" id="KW-0378">Hydrolase</keyword>
<keyword evidence="2" id="KW-0479">Metal-binding</keyword>
<dbReference type="PANTHER" id="PTHR34858:SF1">
    <property type="entry name" value="CYSO-CYSTEINE PEPTIDASE"/>
    <property type="match status" value="1"/>
</dbReference>
<keyword evidence="4" id="KW-0862">Zinc</keyword>
<evidence type="ECO:0000256" key="4">
    <source>
        <dbReference type="ARBA" id="ARBA00022833"/>
    </source>
</evidence>
<evidence type="ECO:0000256" key="2">
    <source>
        <dbReference type="ARBA" id="ARBA00022723"/>
    </source>
</evidence>
<gene>
    <name evidence="7" type="ORF">MJB10_18970</name>
</gene>
<dbReference type="InterPro" id="IPR051929">
    <property type="entry name" value="VirAsm_ModProt"/>
</dbReference>
<keyword evidence="5" id="KW-0482">Metalloprotease</keyword>